<proteinExistence type="predicted"/>
<name>X1DWA1_9ZZZZ</name>
<reference evidence="2" key="1">
    <citation type="journal article" date="2014" name="Front. Microbiol.">
        <title>High frequency of phylogenetically diverse reductive dehalogenase-homologous genes in deep subseafloor sedimentary metagenomes.</title>
        <authorList>
            <person name="Kawai M."/>
            <person name="Futagami T."/>
            <person name="Toyoda A."/>
            <person name="Takaki Y."/>
            <person name="Nishi S."/>
            <person name="Hori S."/>
            <person name="Arai W."/>
            <person name="Tsubouchi T."/>
            <person name="Morono Y."/>
            <person name="Uchiyama I."/>
            <person name="Ito T."/>
            <person name="Fujiyama A."/>
            <person name="Inagaki F."/>
            <person name="Takami H."/>
        </authorList>
    </citation>
    <scope>NUCLEOTIDE SEQUENCE</scope>
    <source>
        <strain evidence="2">Expedition CK06-06</strain>
    </source>
</reference>
<keyword evidence="1" id="KW-1133">Transmembrane helix</keyword>
<dbReference type="AlphaFoldDB" id="X1DWA1"/>
<accession>X1DWA1</accession>
<comment type="caution">
    <text evidence="2">The sequence shown here is derived from an EMBL/GenBank/DDBJ whole genome shotgun (WGS) entry which is preliminary data.</text>
</comment>
<organism evidence="2">
    <name type="scientific">marine sediment metagenome</name>
    <dbReference type="NCBI Taxonomy" id="412755"/>
    <lineage>
        <taxon>unclassified sequences</taxon>
        <taxon>metagenomes</taxon>
        <taxon>ecological metagenomes</taxon>
    </lineage>
</organism>
<keyword evidence="1" id="KW-0812">Transmembrane</keyword>
<sequence length="77" mass="8878">MGWTPPTKFTVFISFLLMAFGLFIVIDLVFMAPDFIIIHIELIIGDFTQFETWGLIAIIVLFLSWFVFYLGVRLTGL</sequence>
<feature type="transmembrane region" description="Helical" evidence="1">
    <location>
        <begin position="12"/>
        <end position="32"/>
    </location>
</feature>
<feature type="transmembrane region" description="Helical" evidence="1">
    <location>
        <begin position="52"/>
        <end position="72"/>
    </location>
</feature>
<evidence type="ECO:0000313" key="2">
    <source>
        <dbReference type="EMBL" id="GAH09234.1"/>
    </source>
</evidence>
<protein>
    <submittedName>
        <fullName evidence="2">Uncharacterized protein</fullName>
    </submittedName>
</protein>
<keyword evidence="1" id="KW-0472">Membrane</keyword>
<gene>
    <name evidence="2" type="ORF">S01H4_57696</name>
</gene>
<evidence type="ECO:0000256" key="1">
    <source>
        <dbReference type="SAM" id="Phobius"/>
    </source>
</evidence>
<dbReference type="EMBL" id="BART01033613">
    <property type="protein sequence ID" value="GAH09234.1"/>
    <property type="molecule type" value="Genomic_DNA"/>
</dbReference>